<dbReference type="STRING" id="1279009.ADICEAN_03071"/>
<reference evidence="3 4" key="1">
    <citation type="journal article" date="2013" name="Genome Announc.">
        <title>Draft Genome Sequence of Cesiribacter andamanensis Strain AMV16T, Isolated from a Soil Sample from a Mud Volcano in the Andaman Islands, India.</title>
        <authorList>
            <person name="Shivaji S."/>
            <person name="Ara S."/>
            <person name="Begum Z."/>
            <person name="Srinivas T.N."/>
            <person name="Singh A."/>
            <person name="Kumar Pinnaka A."/>
        </authorList>
    </citation>
    <scope>NUCLEOTIDE SEQUENCE [LARGE SCALE GENOMIC DNA]</scope>
    <source>
        <strain evidence="3 4">AMV16</strain>
    </source>
</reference>
<gene>
    <name evidence="3" type="primary">gloA</name>
    <name evidence="3" type="ORF">ADICEAN_03071</name>
</gene>
<organism evidence="3 4">
    <name type="scientific">Cesiribacter andamanensis AMV16</name>
    <dbReference type="NCBI Taxonomy" id="1279009"/>
    <lineage>
        <taxon>Bacteria</taxon>
        <taxon>Pseudomonadati</taxon>
        <taxon>Bacteroidota</taxon>
        <taxon>Cytophagia</taxon>
        <taxon>Cytophagales</taxon>
        <taxon>Cesiribacteraceae</taxon>
        <taxon>Cesiribacter</taxon>
    </lineage>
</organism>
<dbReference type="GO" id="GO:0004462">
    <property type="term" value="F:lactoylglutathione lyase activity"/>
    <property type="evidence" value="ECO:0007669"/>
    <property type="project" value="UniProtKB-EC"/>
</dbReference>
<dbReference type="EMBL" id="AODQ01000089">
    <property type="protein sequence ID" value="EMR01807.1"/>
    <property type="molecule type" value="Genomic_DNA"/>
</dbReference>
<dbReference type="EC" id="4.4.1.5" evidence="3"/>
<accession>M7N3F4</accession>
<dbReference type="InterPro" id="IPR029068">
    <property type="entry name" value="Glyas_Bleomycin-R_OHBP_Dase"/>
</dbReference>
<dbReference type="eggNOG" id="COG0346">
    <property type="taxonomic scope" value="Bacteria"/>
</dbReference>
<evidence type="ECO:0000256" key="1">
    <source>
        <dbReference type="ARBA" id="ARBA00022723"/>
    </source>
</evidence>
<evidence type="ECO:0000313" key="4">
    <source>
        <dbReference type="Proteomes" id="UP000011910"/>
    </source>
</evidence>
<dbReference type="PANTHER" id="PTHR46142">
    <property type="match status" value="1"/>
</dbReference>
<protein>
    <submittedName>
        <fullName evidence="3">Lactoylglutathione lyase</fullName>
        <ecNumber evidence="3">4.4.1.5</ecNumber>
    </submittedName>
</protein>
<feature type="domain" description="VOC" evidence="2">
    <location>
        <begin position="5"/>
        <end position="119"/>
    </location>
</feature>
<keyword evidence="3" id="KW-0456">Lyase</keyword>
<dbReference type="Pfam" id="PF00903">
    <property type="entry name" value="Glyoxalase"/>
    <property type="match status" value="1"/>
</dbReference>
<dbReference type="PROSITE" id="PS00934">
    <property type="entry name" value="GLYOXALASE_I_1"/>
    <property type="match status" value="1"/>
</dbReference>
<evidence type="ECO:0000313" key="3">
    <source>
        <dbReference type="EMBL" id="EMR01807.1"/>
    </source>
</evidence>
<dbReference type="RefSeq" id="WP_009196457.1">
    <property type="nucleotide sequence ID" value="NZ_AODQ01000089.1"/>
</dbReference>
<name>M7N3F4_9BACT</name>
<sequence length="121" mass="13906">MDIEELNHVAIWVKDLEASRAFYQRQLGLEAIPRPAFDFPGAWFRLGAGQELHLIGGRKQELSLDRRHHFALKVRSAREAAHWLQQKGVTYRGPKPRPDGAIQLFIQDPDGYTIELFEDNA</sequence>
<proteinExistence type="predicted"/>
<keyword evidence="4" id="KW-1185">Reference proteome</keyword>
<comment type="caution">
    <text evidence="3">The sequence shown here is derived from an EMBL/GenBank/DDBJ whole genome shotgun (WGS) entry which is preliminary data.</text>
</comment>
<dbReference type="Gene3D" id="3.10.180.10">
    <property type="entry name" value="2,3-Dihydroxybiphenyl 1,2-Dioxygenase, domain 1"/>
    <property type="match status" value="1"/>
</dbReference>
<dbReference type="InterPro" id="IPR037523">
    <property type="entry name" value="VOC_core"/>
</dbReference>
<keyword evidence="1" id="KW-0479">Metal-binding</keyword>
<dbReference type="InterPro" id="IPR004360">
    <property type="entry name" value="Glyas_Fos-R_dOase_dom"/>
</dbReference>
<dbReference type="GO" id="GO:0046872">
    <property type="term" value="F:metal ion binding"/>
    <property type="evidence" value="ECO:0007669"/>
    <property type="project" value="UniProtKB-KW"/>
</dbReference>
<dbReference type="SUPFAM" id="SSF54593">
    <property type="entry name" value="Glyoxalase/Bleomycin resistance protein/Dihydroxybiphenyl dioxygenase"/>
    <property type="match status" value="1"/>
</dbReference>
<dbReference type="Proteomes" id="UP000011910">
    <property type="component" value="Unassembled WGS sequence"/>
</dbReference>
<evidence type="ECO:0000259" key="2">
    <source>
        <dbReference type="PROSITE" id="PS51819"/>
    </source>
</evidence>
<dbReference type="PROSITE" id="PS51819">
    <property type="entry name" value="VOC"/>
    <property type="match status" value="1"/>
</dbReference>
<dbReference type="PANTHER" id="PTHR46142:SF3">
    <property type="entry name" value="F18B13.24 PROTEIN"/>
    <property type="match status" value="1"/>
</dbReference>
<dbReference type="InterPro" id="IPR018146">
    <property type="entry name" value="Glyoxalase_1_CS"/>
</dbReference>
<dbReference type="AlphaFoldDB" id="M7N3F4"/>
<dbReference type="OrthoDB" id="192739at2"/>